<sequence length="393" mass="44269">MDLYGGFNEEFNFHQNDQNVVHGLRALREAVKRDLDSLEKGTSAAAMPSGVKVDVVAADVNMWIRVNTYSDDTIIRMGRSLLYAARPNLLPGDAPLDPQEYDARIAQTTFKWLRDTGIDVELGEPGDLQQVPQLSPVSERRLEPTLHINLDLSLFIVLISAEAEARYVPPAQYREWKRKHLEAGAFDGIGKHSRALAKQALQEMTCGLLQELRDRMTAVSSSSLEDVEFWTTPEARDRCLRIVLSKFGSPQEKRRTAALFVATDEPLVDAEKTYWEGSRYSHAFLPPIPIPVFESSTPPFDLKTHQCAPIRALLSSPFFPLLARTCRNMCAKKRRRLTKANPRTTHTVRSLLWGAAHRWTTLTANQSSVKAILRNISTAESGYEAVEQEQGRR</sequence>
<evidence type="ECO:0000313" key="1">
    <source>
        <dbReference type="EMBL" id="OSD08230.1"/>
    </source>
</evidence>
<dbReference type="OrthoDB" id="14527at2759"/>
<proteinExistence type="predicted"/>
<name>A0A1Y2J487_TRAC3</name>
<dbReference type="Proteomes" id="UP000193067">
    <property type="component" value="Unassembled WGS sequence"/>
</dbReference>
<dbReference type="EMBL" id="KZ084086">
    <property type="protein sequence ID" value="OSD08230.1"/>
    <property type="molecule type" value="Genomic_DNA"/>
</dbReference>
<gene>
    <name evidence="1" type="ORF">PYCCODRAFT_1441219</name>
</gene>
<keyword evidence="2" id="KW-1185">Reference proteome</keyword>
<reference evidence="1 2" key="1">
    <citation type="journal article" date="2015" name="Biotechnol. Biofuels">
        <title>Enhanced degradation of softwood versus hardwood by the white-rot fungus Pycnoporus coccineus.</title>
        <authorList>
            <person name="Couturier M."/>
            <person name="Navarro D."/>
            <person name="Chevret D."/>
            <person name="Henrissat B."/>
            <person name="Piumi F."/>
            <person name="Ruiz-Duenas F.J."/>
            <person name="Martinez A.T."/>
            <person name="Grigoriev I.V."/>
            <person name="Riley R."/>
            <person name="Lipzen A."/>
            <person name="Berrin J.G."/>
            <person name="Master E.R."/>
            <person name="Rosso M.N."/>
        </authorList>
    </citation>
    <scope>NUCLEOTIDE SEQUENCE [LARGE SCALE GENOMIC DNA]</scope>
    <source>
        <strain evidence="1 2">BRFM310</strain>
    </source>
</reference>
<accession>A0A1Y2J487</accession>
<dbReference type="AlphaFoldDB" id="A0A1Y2J487"/>
<organism evidence="1 2">
    <name type="scientific">Trametes coccinea (strain BRFM310)</name>
    <name type="common">Pycnoporus coccineus</name>
    <dbReference type="NCBI Taxonomy" id="1353009"/>
    <lineage>
        <taxon>Eukaryota</taxon>
        <taxon>Fungi</taxon>
        <taxon>Dikarya</taxon>
        <taxon>Basidiomycota</taxon>
        <taxon>Agaricomycotina</taxon>
        <taxon>Agaricomycetes</taxon>
        <taxon>Polyporales</taxon>
        <taxon>Polyporaceae</taxon>
        <taxon>Trametes</taxon>
    </lineage>
</organism>
<evidence type="ECO:0000313" key="2">
    <source>
        <dbReference type="Proteomes" id="UP000193067"/>
    </source>
</evidence>
<protein>
    <submittedName>
        <fullName evidence="1">Uncharacterized protein</fullName>
    </submittedName>
</protein>